<dbReference type="EMBL" id="GBRH01262679">
    <property type="protein sequence ID" value="JAD35216.1"/>
    <property type="molecule type" value="Transcribed_RNA"/>
</dbReference>
<evidence type="ECO:0000313" key="2">
    <source>
        <dbReference type="EMBL" id="JAD35216.1"/>
    </source>
</evidence>
<reference evidence="2" key="1">
    <citation type="submission" date="2014-09" db="EMBL/GenBank/DDBJ databases">
        <authorList>
            <person name="Magalhaes I.L.F."/>
            <person name="Oliveira U."/>
            <person name="Santos F.R."/>
            <person name="Vidigal T.H.D.A."/>
            <person name="Brescovit A.D."/>
            <person name="Santos A.J."/>
        </authorList>
    </citation>
    <scope>NUCLEOTIDE SEQUENCE</scope>
    <source>
        <tissue evidence="2">Shoot tissue taken approximately 20 cm above the soil surface</tissue>
    </source>
</reference>
<feature type="region of interest" description="Disordered" evidence="1">
    <location>
        <begin position="1"/>
        <end position="38"/>
    </location>
</feature>
<reference evidence="2" key="2">
    <citation type="journal article" date="2015" name="Data Brief">
        <title>Shoot transcriptome of the giant reed, Arundo donax.</title>
        <authorList>
            <person name="Barrero R.A."/>
            <person name="Guerrero F.D."/>
            <person name="Moolhuijzen P."/>
            <person name="Goolsby J.A."/>
            <person name="Tidwell J."/>
            <person name="Bellgard S.E."/>
            <person name="Bellgard M.I."/>
        </authorList>
    </citation>
    <scope>NUCLEOTIDE SEQUENCE</scope>
    <source>
        <tissue evidence="2">Shoot tissue taken approximately 20 cm above the soil surface</tissue>
    </source>
</reference>
<organism evidence="2">
    <name type="scientific">Arundo donax</name>
    <name type="common">Giant reed</name>
    <name type="synonym">Donax arundinaceus</name>
    <dbReference type="NCBI Taxonomy" id="35708"/>
    <lineage>
        <taxon>Eukaryota</taxon>
        <taxon>Viridiplantae</taxon>
        <taxon>Streptophyta</taxon>
        <taxon>Embryophyta</taxon>
        <taxon>Tracheophyta</taxon>
        <taxon>Spermatophyta</taxon>
        <taxon>Magnoliopsida</taxon>
        <taxon>Liliopsida</taxon>
        <taxon>Poales</taxon>
        <taxon>Poaceae</taxon>
        <taxon>PACMAD clade</taxon>
        <taxon>Arundinoideae</taxon>
        <taxon>Arundineae</taxon>
        <taxon>Arundo</taxon>
    </lineage>
</organism>
<name>A0A0A8Z8T4_ARUDO</name>
<evidence type="ECO:0000256" key="1">
    <source>
        <dbReference type="SAM" id="MobiDB-lite"/>
    </source>
</evidence>
<dbReference type="AlphaFoldDB" id="A0A0A8Z8T4"/>
<sequence>MAAMIVRSKLEGGTRSSTATSGEGGTHNRGMGRKGGRG</sequence>
<proteinExistence type="predicted"/>
<protein>
    <submittedName>
        <fullName evidence="2">Uncharacterized protein</fullName>
    </submittedName>
</protein>
<accession>A0A0A8Z8T4</accession>